<evidence type="ECO:0000313" key="2">
    <source>
        <dbReference type="Proteomes" id="UP001638806"/>
    </source>
</evidence>
<comment type="caution">
    <text evidence="1">The sequence shown here is derived from an EMBL/GenBank/DDBJ whole genome shotgun (WGS) entry which is preliminary data.</text>
</comment>
<keyword evidence="2" id="KW-1185">Reference proteome</keyword>
<reference evidence="1" key="1">
    <citation type="submission" date="2024-12" db="EMBL/GenBank/DDBJ databases">
        <title>Comparative genomics and development of molecular markers within Purpureocillium lilacinum and among Purpureocillium species.</title>
        <authorList>
            <person name="Yeh Z.-Y."/>
            <person name="Ni N.-T."/>
            <person name="Lo P.-H."/>
            <person name="Mushyakhwo K."/>
            <person name="Lin C.-F."/>
            <person name="Nai Y.-S."/>
        </authorList>
    </citation>
    <scope>NUCLEOTIDE SEQUENCE</scope>
    <source>
        <strain evidence="1">NCHU-NPUST-175</strain>
    </source>
</reference>
<proteinExistence type="predicted"/>
<dbReference type="EMBL" id="JBGNUJ010000003">
    <property type="protein sequence ID" value="KAL3962053.1"/>
    <property type="molecule type" value="Genomic_DNA"/>
</dbReference>
<accession>A0ACC4E153</accession>
<gene>
    <name evidence="1" type="ORF">ACCO45_003576</name>
</gene>
<protein>
    <submittedName>
        <fullName evidence="1">Uncharacterized protein</fullName>
    </submittedName>
</protein>
<name>A0ACC4E153_PURLI</name>
<sequence>MDPINYMPQSSQRPSPRSDPVHGHGAWLAQTHHFMGGAWPSPGPHYLPSPQPSRGLPGLDPFHVGMQGTLPHPDRSLRPPAATTPNPWLGLASISQNHTWISATPPYPGGPASSGTVSHGGLPPVGFIARVGGSEAEGIGHPNSASLSTDGRRGFMDVRPGTAPVPVPMPPRLQTSAQVDGVAAIVGAGAGIGTGSGTVQGATPEARPPLQFSSGVHRGPLIANGSSPPALPQTQVVNHQYQHPSLPQPQPQPQPQVQPPRQRPHHRHHHHLPLDQTTPPRRATIHGSASPTTPPSPHTPRPHHSGRATILATSLSTPRNSSALPSPVSDRRRQGYSRARRYMNSRHAAASDPVQAHTGFVEMAEHSRQALSESGSSGLARGGNNLTWDDAASVRQAQLARGAEVKLIASRAALRTLQSVEKDDLPKSEQICVICYNEYNEMSPEGVSEAPLRLPRCKHVFGDHCIKKWFEESDSCPYCRDKLPSEPKNHQVTARAFMNFMRMRGLPPR</sequence>
<dbReference type="Proteomes" id="UP001638806">
    <property type="component" value="Unassembled WGS sequence"/>
</dbReference>
<organism evidence="1 2">
    <name type="scientific">Purpureocillium lilacinum</name>
    <name type="common">Paecilomyces lilacinus</name>
    <dbReference type="NCBI Taxonomy" id="33203"/>
    <lineage>
        <taxon>Eukaryota</taxon>
        <taxon>Fungi</taxon>
        <taxon>Dikarya</taxon>
        <taxon>Ascomycota</taxon>
        <taxon>Pezizomycotina</taxon>
        <taxon>Sordariomycetes</taxon>
        <taxon>Hypocreomycetidae</taxon>
        <taxon>Hypocreales</taxon>
        <taxon>Ophiocordycipitaceae</taxon>
        <taxon>Purpureocillium</taxon>
    </lineage>
</organism>
<evidence type="ECO:0000313" key="1">
    <source>
        <dbReference type="EMBL" id="KAL3962053.1"/>
    </source>
</evidence>